<dbReference type="InterPro" id="IPR001509">
    <property type="entry name" value="Epimerase_deHydtase"/>
</dbReference>
<evidence type="ECO:0000313" key="4">
    <source>
        <dbReference type="EMBL" id="PQA87650.1"/>
    </source>
</evidence>
<proteinExistence type="inferred from homology"/>
<dbReference type="EMBL" id="PJCH01000006">
    <property type="protein sequence ID" value="PQA87650.1"/>
    <property type="molecule type" value="Genomic_DNA"/>
</dbReference>
<name>A0A2S7K568_9PROT</name>
<dbReference type="PANTHER" id="PTHR43000">
    <property type="entry name" value="DTDP-D-GLUCOSE 4,6-DEHYDRATASE-RELATED"/>
    <property type="match status" value="1"/>
</dbReference>
<reference evidence="4 5" key="1">
    <citation type="submission" date="2017-12" db="EMBL/GenBank/DDBJ databases">
        <authorList>
            <person name="Hurst M.R.H."/>
        </authorList>
    </citation>
    <scope>NUCLEOTIDE SEQUENCE [LARGE SCALE GENOMIC DNA]</scope>
    <source>
        <strain evidence="4 5">SY-3-19</strain>
    </source>
</reference>
<dbReference type="Proteomes" id="UP000239504">
    <property type="component" value="Unassembled WGS sequence"/>
</dbReference>
<dbReference type="InterPro" id="IPR036291">
    <property type="entry name" value="NAD(P)-bd_dom_sf"/>
</dbReference>
<comment type="caution">
    <text evidence="4">The sequence shown here is derived from an EMBL/GenBank/DDBJ whole genome shotgun (WGS) entry which is preliminary data.</text>
</comment>
<accession>A0A2S7K568</accession>
<organism evidence="4 5">
    <name type="scientific">Hyphococcus luteus</name>
    <dbReference type="NCBI Taxonomy" id="2058213"/>
    <lineage>
        <taxon>Bacteria</taxon>
        <taxon>Pseudomonadati</taxon>
        <taxon>Pseudomonadota</taxon>
        <taxon>Alphaproteobacteria</taxon>
        <taxon>Parvularculales</taxon>
        <taxon>Parvularculaceae</taxon>
        <taxon>Hyphococcus</taxon>
    </lineage>
</organism>
<comment type="pathway">
    <text evidence="1">Bacterial outer membrane biogenesis; LPS O-antigen biosynthesis.</text>
</comment>
<protein>
    <recommendedName>
        <fullName evidence="3">NAD-dependent epimerase/dehydratase domain-containing protein</fullName>
    </recommendedName>
</protein>
<dbReference type="Pfam" id="PF01370">
    <property type="entry name" value="Epimerase"/>
    <property type="match status" value="1"/>
</dbReference>
<dbReference type="SUPFAM" id="SSF51735">
    <property type="entry name" value="NAD(P)-binding Rossmann-fold domains"/>
    <property type="match status" value="1"/>
</dbReference>
<evidence type="ECO:0000256" key="1">
    <source>
        <dbReference type="ARBA" id="ARBA00005125"/>
    </source>
</evidence>
<dbReference type="AlphaFoldDB" id="A0A2S7K568"/>
<feature type="domain" description="NAD-dependent epimerase/dehydratase" evidence="3">
    <location>
        <begin position="128"/>
        <end position="232"/>
    </location>
</feature>
<dbReference type="Gene3D" id="3.40.50.720">
    <property type="entry name" value="NAD(P)-binding Rossmann-like Domain"/>
    <property type="match status" value="1"/>
</dbReference>
<gene>
    <name evidence="4" type="ORF">CW354_11280</name>
</gene>
<keyword evidence="5" id="KW-1185">Reference proteome</keyword>
<evidence type="ECO:0000259" key="3">
    <source>
        <dbReference type="Pfam" id="PF01370"/>
    </source>
</evidence>
<comment type="similarity">
    <text evidence="2">Belongs to the NAD(P)-dependent epimerase/dehydratase family.</text>
</comment>
<evidence type="ECO:0000256" key="2">
    <source>
        <dbReference type="ARBA" id="ARBA00007637"/>
    </source>
</evidence>
<evidence type="ECO:0000313" key="5">
    <source>
        <dbReference type="Proteomes" id="UP000239504"/>
    </source>
</evidence>
<sequence>MIGGGGPTGPLIVDALLAEGHDVTVLNTGRHPVEFAAPVERIKADPNFLEPLEEALKGRYFDVAIAQYGRLRLVAQALTGHVEHVIAIAGMFYPGWIDPAATVRPSSESGEKRDWTMAYLDEARAMPEDMPLDPVGKFGARVVETDTAIRWAHQHGAFDATILRYPRVYGPRQPGAAEWSIIRRLLDGRRRIIVPEGGFLVQSVLYVENAARIVLAAIRDRSASAGQIFNCADDEPLSLRKWVRSIAAVLGLEKEVEMVSAPAALAKPAWPYARFPLTTGHHILDTSNLSRLAYSSTPFAYGIQRTVEWYLANPKERGAAVEAQLRDSFRYDLEDRIFSILDRAKLDIEAIEFPEFDMAHPYAHPKRS</sequence>